<organism evidence="1 2">
    <name type="scientific">Porites lobata</name>
    <dbReference type="NCBI Taxonomy" id="104759"/>
    <lineage>
        <taxon>Eukaryota</taxon>
        <taxon>Metazoa</taxon>
        <taxon>Cnidaria</taxon>
        <taxon>Anthozoa</taxon>
        <taxon>Hexacorallia</taxon>
        <taxon>Scleractinia</taxon>
        <taxon>Fungiina</taxon>
        <taxon>Poritidae</taxon>
        <taxon>Porites</taxon>
    </lineage>
</organism>
<reference evidence="1 2" key="1">
    <citation type="submission" date="2022-05" db="EMBL/GenBank/DDBJ databases">
        <authorList>
            <consortium name="Genoscope - CEA"/>
            <person name="William W."/>
        </authorList>
    </citation>
    <scope>NUCLEOTIDE SEQUENCE [LARGE SCALE GENOMIC DNA]</scope>
</reference>
<protein>
    <submittedName>
        <fullName evidence="1">Uncharacterized protein</fullName>
    </submittedName>
</protein>
<accession>A0ABN8SGV0</accession>
<name>A0ABN8SGV0_9CNID</name>
<proteinExistence type="predicted"/>
<evidence type="ECO:0000313" key="2">
    <source>
        <dbReference type="Proteomes" id="UP001159405"/>
    </source>
</evidence>
<comment type="caution">
    <text evidence="1">The sequence shown here is derived from an EMBL/GenBank/DDBJ whole genome shotgun (WGS) entry which is preliminary data.</text>
</comment>
<dbReference type="Proteomes" id="UP001159405">
    <property type="component" value="Unassembled WGS sequence"/>
</dbReference>
<keyword evidence="2" id="KW-1185">Reference proteome</keyword>
<sequence>MADNLASKVDLILNKLNKLDSIEVRLEKLNKSSLGIIEKDVEALEKKKKTNEKVNDLEQSVDYNDPDISDLQRDVKGLQHDVDNLKMQLLYQEHYSRRENLMFIGIQEEVRTKDGTENSTVSNQNTENTQEIISNFVEQELQIQKVEAELISNAFTG</sequence>
<dbReference type="EMBL" id="CALNXK010000946">
    <property type="protein sequence ID" value="CAH3190893.1"/>
    <property type="molecule type" value="Genomic_DNA"/>
</dbReference>
<dbReference type="Gene3D" id="1.20.5.340">
    <property type="match status" value="1"/>
</dbReference>
<evidence type="ECO:0000313" key="1">
    <source>
        <dbReference type="EMBL" id="CAH3190893.1"/>
    </source>
</evidence>
<gene>
    <name evidence="1" type="ORF">PLOB_00049292</name>
</gene>